<dbReference type="InterPro" id="IPR005828">
    <property type="entry name" value="MFS_sugar_transport-like"/>
</dbReference>
<dbReference type="OrthoDB" id="9787026at2"/>
<dbReference type="SUPFAM" id="SSF103473">
    <property type="entry name" value="MFS general substrate transporter"/>
    <property type="match status" value="1"/>
</dbReference>
<keyword evidence="4 6" id="KW-1133">Transmembrane helix</keyword>
<gene>
    <name evidence="8" type="ORF">SAMN02746098_02082</name>
</gene>
<feature type="transmembrane region" description="Helical" evidence="6">
    <location>
        <begin position="90"/>
        <end position="108"/>
    </location>
</feature>
<keyword evidence="2" id="KW-0813">Transport</keyword>
<evidence type="ECO:0000259" key="7">
    <source>
        <dbReference type="PROSITE" id="PS50850"/>
    </source>
</evidence>
<dbReference type="InterPro" id="IPR036259">
    <property type="entry name" value="MFS_trans_sf"/>
</dbReference>
<feature type="transmembrane region" description="Helical" evidence="6">
    <location>
        <begin position="65"/>
        <end position="83"/>
    </location>
</feature>
<dbReference type="Pfam" id="PF00083">
    <property type="entry name" value="Sugar_tr"/>
    <property type="match status" value="1"/>
</dbReference>
<feature type="domain" description="Major facilitator superfamily (MFS) profile" evidence="7">
    <location>
        <begin position="23"/>
        <end position="436"/>
    </location>
</feature>
<keyword evidence="5 6" id="KW-0472">Membrane</keyword>
<dbReference type="PANTHER" id="PTHR23508:SF10">
    <property type="entry name" value="CARBOXYLIC ACID TRANSPORTER PROTEIN HOMOLOG"/>
    <property type="match status" value="1"/>
</dbReference>
<dbReference type="Proteomes" id="UP000183954">
    <property type="component" value="Unassembled WGS sequence"/>
</dbReference>
<evidence type="ECO:0000256" key="6">
    <source>
        <dbReference type="SAM" id="Phobius"/>
    </source>
</evidence>
<comment type="subcellular location">
    <subcellularLocation>
        <location evidence="1">Cell membrane</location>
        <topology evidence="1">Multi-pass membrane protein</topology>
    </subcellularLocation>
</comment>
<feature type="transmembrane region" description="Helical" evidence="6">
    <location>
        <begin position="293"/>
        <end position="315"/>
    </location>
</feature>
<proteinExistence type="predicted"/>
<feature type="transmembrane region" description="Helical" evidence="6">
    <location>
        <begin position="345"/>
        <end position="362"/>
    </location>
</feature>
<reference evidence="9" key="1">
    <citation type="submission" date="2016-11" db="EMBL/GenBank/DDBJ databases">
        <authorList>
            <person name="Varghese N."/>
            <person name="Submissions S."/>
        </authorList>
    </citation>
    <scope>NUCLEOTIDE SEQUENCE [LARGE SCALE GENOMIC DNA]</scope>
    <source>
        <strain evidence="9">DSM 15449</strain>
    </source>
</reference>
<evidence type="ECO:0000313" key="9">
    <source>
        <dbReference type="Proteomes" id="UP000183954"/>
    </source>
</evidence>
<evidence type="ECO:0000256" key="2">
    <source>
        <dbReference type="ARBA" id="ARBA00022448"/>
    </source>
</evidence>
<feature type="transmembrane region" description="Helical" evidence="6">
    <location>
        <begin position="262"/>
        <end position="281"/>
    </location>
</feature>
<evidence type="ECO:0000256" key="3">
    <source>
        <dbReference type="ARBA" id="ARBA00022692"/>
    </source>
</evidence>
<evidence type="ECO:0000313" key="8">
    <source>
        <dbReference type="EMBL" id="SHI00354.1"/>
    </source>
</evidence>
<protein>
    <submittedName>
        <fullName evidence="8">MFS transporter, putative metabolite:H+ symporter</fullName>
    </submittedName>
</protein>
<dbReference type="PANTHER" id="PTHR23508">
    <property type="entry name" value="CARBOXYLIC ACID TRANSPORTER PROTEIN HOMOLOG"/>
    <property type="match status" value="1"/>
</dbReference>
<feature type="transmembrane region" description="Helical" evidence="6">
    <location>
        <begin position="21"/>
        <end position="45"/>
    </location>
</feature>
<dbReference type="GO" id="GO:0005886">
    <property type="term" value="C:plasma membrane"/>
    <property type="evidence" value="ECO:0007669"/>
    <property type="project" value="UniProtKB-SubCell"/>
</dbReference>
<feature type="transmembrane region" description="Helical" evidence="6">
    <location>
        <begin position="414"/>
        <end position="433"/>
    </location>
</feature>
<dbReference type="RefSeq" id="WP_073029664.1">
    <property type="nucleotide sequence ID" value="NZ_FQXJ01000006.1"/>
</dbReference>
<evidence type="ECO:0000256" key="5">
    <source>
        <dbReference type="ARBA" id="ARBA00023136"/>
    </source>
</evidence>
<dbReference type="EMBL" id="FQXJ01000006">
    <property type="protein sequence ID" value="SHI00354.1"/>
    <property type="molecule type" value="Genomic_DNA"/>
</dbReference>
<feature type="transmembrane region" description="Helical" evidence="6">
    <location>
        <begin position="114"/>
        <end position="134"/>
    </location>
</feature>
<dbReference type="InterPro" id="IPR020846">
    <property type="entry name" value="MFS_dom"/>
</dbReference>
<dbReference type="PROSITE" id="PS50850">
    <property type="entry name" value="MFS"/>
    <property type="match status" value="1"/>
</dbReference>
<feature type="transmembrane region" description="Helical" evidence="6">
    <location>
        <begin position="146"/>
        <end position="170"/>
    </location>
</feature>
<dbReference type="PROSITE" id="PS00216">
    <property type="entry name" value="SUGAR_TRANSPORT_1"/>
    <property type="match status" value="1"/>
</dbReference>
<feature type="transmembrane region" description="Helical" evidence="6">
    <location>
        <begin position="322"/>
        <end position="339"/>
    </location>
</feature>
<evidence type="ECO:0000256" key="4">
    <source>
        <dbReference type="ARBA" id="ARBA00022989"/>
    </source>
</evidence>
<evidence type="ECO:0000256" key="1">
    <source>
        <dbReference type="ARBA" id="ARBA00004651"/>
    </source>
</evidence>
<feature type="transmembrane region" description="Helical" evidence="6">
    <location>
        <begin position="382"/>
        <end position="402"/>
    </location>
</feature>
<dbReference type="CDD" id="cd17365">
    <property type="entry name" value="MFS_PcaK_like"/>
    <property type="match status" value="1"/>
</dbReference>
<dbReference type="Gene3D" id="1.20.1250.20">
    <property type="entry name" value="MFS general substrate transporter like domains"/>
    <property type="match status" value="1"/>
</dbReference>
<keyword evidence="3 6" id="KW-0812">Transmembrane</keyword>
<feature type="transmembrane region" description="Helical" evidence="6">
    <location>
        <begin position="176"/>
        <end position="194"/>
    </location>
</feature>
<accession>A0A1M5XLE1</accession>
<dbReference type="AlphaFoldDB" id="A0A1M5XLE1"/>
<dbReference type="InterPro" id="IPR005829">
    <property type="entry name" value="Sugar_transporter_CS"/>
</dbReference>
<keyword evidence="9" id="KW-1185">Reference proteome</keyword>
<name>A0A1M5XLE1_9FIRM</name>
<organism evidence="8 9">
    <name type="scientific">Desulfosporosinus lacus DSM 15449</name>
    <dbReference type="NCBI Taxonomy" id="1121420"/>
    <lineage>
        <taxon>Bacteria</taxon>
        <taxon>Bacillati</taxon>
        <taxon>Bacillota</taxon>
        <taxon>Clostridia</taxon>
        <taxon>Eubacteriales</taxon>
        <taxon>Desulfitobacteriaceae</taxon>
        <taxon>Desulfosporosinus</taxon>
    </lineage>
</organism>
<dbReference type="STRING" id="1121420.SAMN02746098_02082"/>
<dbReference type="GO" id="GO:0046943">
    <property type="term" value="F:carboxylic acid transmembrane transporter activity"/>
    <property type="evidence" value="ECO:0007669"/>
    <property type="project" value="TreeGrafter"/>
</dbReference>
<sequence>MDKKSTISEIVDDLGVSKYTWTVYFLVGLALLFDGFDYMIVAYTMPQMAKEWALTKIQTGSLSSWSVIGLIFGGVMSGLISDFIGRKKTLIFFVAFYSLLTLPIYFAQSFQTFALLRILSGIGLGACIPIAITMMSENAPTKNRGYFIGSVMSFYVFGWVIAGIVAIYVVPTFGWRVVYLIGALPALYSLLLVFKLNESAHWLLGKGREKEALGIIKKMEIAVKGVATERALGSLIAPPARKKVGVSAIFGPEYRKVTMTIWVLYFFGTMVIYGISGWLPTLLVEKGYGLVKGYSFAILQNIFGMIGGAATGFVADIVGRRKNVIFGWIFTAVAILLLGVAGNQWQVVVCGVIVGFAINWAISGTQPIMAEAYPTEFRNTGVSWAQAFGRVGGFIGPIGAGWVQQMGFGFTGTFVYFAIPSVMAAMVAYLFVVESKGKSIDNISGVKA</sequence>